<evidence type="ECO:0000256" key="4">
    <source>
        <dbReference type="ARBA" id="ARBA00022813"/>
    </source>
</evidence>
<evidence type="ECO:0000256" key="1">
    <source>
        <dbReference type="ARBA" id="ARBA00007484"/>
    </source>
</evidence>
<gene>
    <name evidence="10" type="primary">umuD</name>
    <name evidence="10" type="ORF">LPC04_16650</name>
</gene>
<dbReference type="AlphaFoldDB" id="A0A9X1YJK2"/>
<keyword evidence="10" id="KW-0808">Transferase</keyword>
<dbReference type="Pfam" id="PF00717">
    <property type="entry name" value="Peptidase_S24"/>
    <property type="match status" value="1"/>
</dbReference>
<dbReference type="PANTHER" id="PTHR33516">
    <property type="entry name" value="LEXA REPRESSOR"/>
    <property type="match status" value="1"/>
</dbReference>
<dbReference type="InterPro" id="IPR036286">
    <property type="entry name" value="LexA/Signal_pep-like_sf"/>
</dbReference>
<feature type="compositionally biased region" description="Polar residues" evidence="8">
    <location>
        <begin position="19"/>
        <end position="37"/>
    </location>
</feature>
<keyword evidence="2" id="KW-0227">DNA damage</keyword>
<evidence type="ECO:0000256" key="3">
    <source>
        <dbReference type="ARBA" id="ARBA00022801"/>
    </source>
</evidence>
<comment type="similarity">
    <text evidence="1 7">Belongs to the peptidase S24 family.</text>
</comment>
<evidence type="ECO:0000313" key="11">
    <source>
        <dbReference type="Proteomes" id="UP001139353"/>
    </source>
</evidence>
<dbReference type="Gene3D" id="2.10.109.10">
    <property type="entry name" value="Umud Fragment, subunit A"/>
    <property type="match status" value="1"/>
</dbReference>
<sequence length="152" mass="15719">MNSDGDFENGARVGRDNAGPTSPRRTSNAFGSPGTDSTVKRIDLNDALIKHPDATFVMRAAGEAMHGAGISDGDVLLVDRAITASHGAVVIAVVDGELLCRRLEVAGEKPGRGPGQVRLVATDDATSPVDIGPAAQLEVWGVVTTVIKSLSF</sequence>
<dbReference type="PANTHER" id="PTHR33516:SF2">
    <property type="entry name" value="LEXA REPRESSOR-RELATED"/>
    <property type="match status" value="1"/>
</dbReference>
<keyword evidence="11" id="KW-1185">Reference proteome</keyword>
<dbReference type="GO" id="GO:0016787">
    <property type="term" value="F:hydrolase activity"/>
    <property type="evidence" value="ECO:0007669"/>
    <property type="project" value="UniProtKB-KW"/>
</dbReference>
<evidence type="ECO:0000256" key="7">
    <source>
        <dbReference type="RuleBase" id="RU003991"/>
    </source>
</evidence>
<evidence type="ECO:0000259" key="9">
    <source>
        <dbReference type="Pfam" id="PF00717"/>
    </source>
</evidence>
<dbReference type="GO" id="GO:0009432">
    <property type="term" value="P:SOS response"/>
    <property type="evidence" value="ECO:0007669"/>
    <property type="project" value="UniProtKB-KW"/>
</dbReference>
<accession>A0A9X1YJK2</accession>
<dbReference type="PRINTS" id="PR00726">
    <property type="entry name" value="LEXASERPTASE"/>
</dbReference>
<dbReference type="GO" id="GO:0003677">
    <property type="term" value="F:DNA binding"/>
    <property type="evidence" value="ECO:0007669"/>
    <property type="project" value="InterPro"/>
</dbReference>
<evidence type="ECO:0000313" key="10">
    <source>
        <dbReference type="EMBL" id="MCK9687338.1"/>
    </source>
</evidence>
<keyword evidence="5" id="KW-0234">DNA repair</keyword>
<feature type="domain" description="Peptidase S24/S26A/S26B/S26C" evidence="9">
    <location>
        <begin position="29"/>
        <end position="143"/>
    </location>
</feature>
<dbReference type="NCBIfam" id="NF007621">
    <property type="entry name" value="PRK10276.1"/>
    <property type="match status" value="1"/>
</dbReference>
<dbReference type="Proteomes" id="UP001139353">
    <property type="component" value="Unassembled WGS sequence"/>
</dbReference>
<protein>
    <submittedName>
        <fullName evidence="10">Translesion error-prone DNA polymerase V autoproteolytic subunit</fullName>
        <ecNumber evidence="10">2.7.7.7</ecNumber>
    </submittedName>
</protein>
<keyword evidence="10" id="KW-0548">Nucleotidyltransferase</keyword>
<dbReference type="GO" id="GO:0006355">
    <property type="term" value="P:regulation of DNA-templated transcription"/>
    <property type="evidence" value="ECO:0007669"/>
    <property type="project" value="InterPro"/>
</dbReference>
<evidence type="ECO:0000256" key="8">
    <source>
        <dbReference type="SAM" id="MobiDB-lite"/>
    </source>
</evidence>
<dbReference type="InterPro" id="IPR039418">
    <property type="entry name" value="LexA-like"/>
</dbReference>
<evidence type="ECO:0000256" key="6">
    <source>
        <dbReference type="ARBA" id="ARBA00023236"/>
    </source>
</evidence>
<dbReference type="GO" id="GO:0003887">
    <property type="term" value="F:DNA-directed DNA polymerase activity"/>
    <property type="evidence" value="ECO:0007669"/>
    <property type="project" value="UniProtKB-EC"/>
</dbReference>
<feature type="region of interest" description="Disordered" evidence="8">
    <location>
        <begin position="1"/>
        <end position="37"/>
    </location>
</feature>
<dbReference type="InterPro" id="IPR015927">
    <property type="entry name" value="Peptidase_S24_S26A/B/C"/>
</dbReference>
<keyword evidence="4 7" id="KW-0068">Autocatalytic cleavage</keyword>
<dbReference type="EMBL" id="JAJLJH010000004">
    <property type="protein sequence ID" value="MCK9687338.1"/>
    <property type="molecule type" value="Genomic_DNA"/>
</dbReference>
<dbReference type="CDD" id="cd06529">
    <property type="entry name" value="S24_LexA-like"/>
    <property type="match status" value="1"/>
</dbReference>
<dbReference type="SUPFAM" id="SSF51306">
    <property type="entry name" value="LexA/Signal peptidase"/>
    <property type="match status" value="1"/>
</dbReference>
<keyword evidence="3 7" id="KW-0378">Hydrolase</keyword>
<proteinExistence type="inferred from homology"/>
<name>A0A9X1YJK2_9BURK</name>
<dbReference type="InterPro" id="IPR006197">
    <property type="entry name" value="Peptidase_S24_LexA"/>
</dbReference>
<keyword evidence="6" id="KW-0742">SOS response</keyword>
<comment type="caution">
    <text evidence="10">The sequence shown here is derived from an EMBL/GenBank/DDBJ whole genome shotgun (WGS) entry which is preliminary data.</text>
</comment>
<organism evidence="10 11">
    <name type="scientific">Scleromatobacter humisilvae</name>
    <dbReference type="NCBI Taxonomy" id="2897159"/>
    <lineage>
        <taxon>Bacteria</taxon>
        <taxon>Pseudomonadati</taxon>
        <taxon>Pseudomonadota</taxon>
        <taxon>Betaproteobacteria</taxon>
        <taxon>Burkholderiales</taxon>
        <taxon>Sphaerotilaceae</taxon>
        <taxon>Scleromatobacter</taxon>
    </lineage>
</organism>
<dbReference type="GO" id="GO:0006281">
    <property type="term" value="P:DNA repair"/>
    <property type="evidence" value="ECO:0007669"/>
    <property type="project" value="UniProtKB-KW"/>
</dbReference>
<reference evidence="10" key="1">
    <citation type="submission" date="2021-11" db="EMBL/GenBank/DDBJ databases">
        <title>BS-T2-15 a new species belonging to the Comamonadaceae family isolated from the soil of a French oak forest.</title>
        <authorList>
            <person name="Mieszkin S."/>
            <person name="Alain K."/>
        </authorList>
    </citation>
    <scope>NUCLEOTIDE SEQUENCE</scope>
    <source>
        <strain evidence="10">BS-T2-15</strain>
    </source>
</reference>
<dbReference type="InterPro" id="IPR050077">
    <property type="entry name" value="LexA_repressor"/>
</dbReference>
<evidence type="ECO:0000256" key="5">
    <source>
        <dbReference type="ARBA" id="ARBA00023204"/>
    </source>
</evidence>
<evidence type="ECO:0000256" key="2">
    <source>
        <dbReference type="ARBA" id="ARBA00022763"/>
    </source>
</evidence>
<dbReference type="EC" id="2.7.7.7" evidence="10"/>
<dbReference type="RefSeq" id="WP_275683378.1">
    <property type="nucleotide sequence ID" value="NZ_JAJLJH010000004.1"/>
</dbReference>